<feature type="domain" description="TadE-like" evidence="2">
    <location>
        <begin position="17"/>
        <end position="59"/>
    </location>
</feature>
<dbReference type="RefSeq" id="WP_184505507.1">
    <property type="nucleotide sequence ID" value="NZ_JACHBT010000009.1"/>
</dbReference>
<feature type="transmembrane region" description="Helical" evidence="1">
    <location>
        <begin position="20"/>
        <end position="42"/>
    </location>
</feature>
<evidence type="ECO:0000313" key="4">
    <source>
        <dbReference type="Proteomes" id="UP000522313"/>
    </source>
</evidence>
<sequence length="202" mass="21842">MTRQRRSLRALRGAKDGATLVEFGLVALPFLTLIMGALDLGYQVYLSALTNGAMERAARKATVGSVTKDQVAAVIRSEVRTILPRGSRDDPAAVTVTPLSYTNFASVGKGERIVADTAPVGQYNSTDCYEDRNNNGRYDATFGGGDDMGSADDVIYYDVLVKVPRLFPLAQAIGLGAFTIVDARTLIRNQPYGDQQIRVRCS</sequence>
<gene>
    <name evidence="3" type="ORF">F4693_001944</name>
</gene>
<evidence type="ECO:0000259" key="2">
    <source>
        <dbReference type="Pfam" id="PF07811"/>
    </source>
</evidence>
<reference evidence="3 4" key="2">
    <citation type="submission" date="2020-08" db="EMBL/GenBank/DDBJ databases">
        <authorList>
            <person name="Partida-Martinez L."/>
            <person name="Huntemann M."/>
            <person name="Clum A."/>
            <person name="Wang J."/>
            <person name="Palaniappan K."/>
            <person name="Ritter S."/>
            <person name="Chen I.-M."/>
            <person name="Stamatis D."/>
            <person name="Reddy T."/>
            <person name="O'Malley R."/>
            <person name="Daum C."/>
            <person name="Shapiro N."/>
            <person name="Ivanova N."/>
            <person name="Kyrpides N."/>
            <person name="Woyke T."/>
        </authorList>
    </citation>
    <scope>NUCLEOTIDE SEQUENCE [LARGE SCALE GENOMIC DNA]</scope>
    <source>
        <strain evidence="3 4">AS3.13</strain>
    </source>
</reference>
<evidence type="ECO:0000313" key="3">
    <source>
        <dbReference type="EMBL" id="MBB6504963.1"/>
    </source>
</evidence>
<dbReference type="InterPro" id="IPR012495">
    <property type="entry name" value="TadE-like_dom"/>
</dbReference>
<dbReference type="Pfam" id="PF07811">
    <property type="entry name" value="TadE"/>
    <property type="match status" value="1"/>
</dbReference>
<keyword evidence="1" id="KW-1133">Transmembrane helix</keyword>
<dbReference type="AlphaFoldDB" id="A0A7X0MPX7"/>
<organism evidence="3 4">
    <name type="scientific">Sphingomonas endophytica</name>
    <dbReference type="NCBI Taxonomy" id="869719"/>
    <lineage>
        <taxon>Bacteria</taxon>
        <taxon>Pseudomonadati</taxon>
        <taxon>Pseudomonadota</taxon>
        <taxon>Alphaproteobacteria</taxon>
        <taxon>Sphingomonadales</taxon>
        <taxon>Sphingomonadaceae</taxon>
        <taxon>Sphingomonas</taxon>
    </lineage>
</organism>
<dbReference type="EMBL" id="JACHBT010000009">
    <property type="protein sequence ID" value="MBB6504963.1"/>
    <property type="molecule type" value="Genomic_DNA"/>
</dbReference>
<proteinExistence type="predicted"/>
<name>A0A7X0MPX7_9SPHN</name>
<dbReference type="Proteomes" id="UP000522313">
    <property type="component" value="Unassembled WGS sequence"/>
</dbReference>
<accession>A0A7X0MPX7</accession>
<comment type="caution">
    <text evidence="3">The sequence shown here is derived from an EMBL/GenBank/DDBJ whole genome shotgun (WGS) entry which is preliminary data.</text>
</comment>
<protein>
    <recommendedName>
        <fullName evidence="2">TadE-like domain-containing protein</fullName>
    </recommendedName>
</protein>
<keyword evidence="1" id="KW-0472">Membrane</keyword>
<keyword evidence="1" id="KW-0812">Transmembrane</keyword>
<evidence type="ECO:0000256" key="1">
    <source>
        <dbReference type="SAM" id="Phobius"/>
    </source>
</evidence>
<reference evidence="3 4" key="1">
    <citation type="submission" date="2020-08" db="EMBL/GenBank/DDBJ databases">
        <title>The Agave Microbiome: Exploring the role of microbial communities in plant adaptations to desert environments.</title>
        <authorList>
            <person name="Partida-Martinez L.P."/>
        </authorList>
    </citation>
    <scope>NUCLEOTIDE SEQUENCE [LARGE SCALE GENOMIC DNA]</scope>
    <source>
        <strain evidence="3 4">AS3.13</strain>
    </source>
</reference>